<evidence type="ECO:0000313" key="1">
    <source>
        <dbReference type="EnsemblPlants" id="Solyc09g009650.3.1"/>
    </source>
</evidence>
<protein>
    <submittedName>
        <fullName evidence="1">Uncharacterized protein</fullName>
    </submittedName>
</protein>
<reference evidence="1" key="2">
    <citation type="submission" date="2019-01" db="UniProtKB">
        <authorList>
            <consortium name="EnsemblPlants"/>
        </authorList>
    </citation>
    <scope>IDENTIFICATION</scope>
    <source>
        <strain evidence="1">cv. Heinz 1706</strain>
    </source>
</reference>
<dbReference type="Gramene" id="Solyc09g009650.3.1">
    <property type="protein sequence ID" value="Solyc09g009650.3.1"/>
    <property type="gene ID" value="Solyc09g009650.3"/>
</dbReference>
<organism evidence="1">
    <name type="scientific">Solanum lycopersicum</name>
    <name type="common">Tomato</name>
    <name type="synonym">Lycopersicon esculentum</name>
    <dbReference type="NCBI Taxonomy" id="4081"/>
    <lineage>
        <taxon>Eukaryota</taxon>
        <taxon>Viridiplantae</taxon>
        <taxon>Streptophyta</taxon>
        <taxon>Embryophyta</taxon>
        <taxon>Tracheophyta</taxon>
        <taxon>Spermatophyta</taxon>
        <taxon>Magnoliopsida</taxon>
        <taxon>eudicotyledons</taxon>
        <taxon>Gunneridae</taxon>
        <taxon>Pentapetalae</taxon>
        <taxon>asterids</taxon>
        <taxon>lamiids</taxon>
        <taxon>Solanales</taxon>
        <taxon>Solanaceae</taxon>
        <taxon>Solanoideae</taxon>
        <taxon>Solaneae</taxon>
        <taxon>Solanum</taxon>
        <taxon>Solanum subgen. Lycopersicon</taxon>
    </lineage>
</organism>
<dbReference type="InParanoid" id="A0A3Q7HZD1"/>
<sequence length="33" mass="3747">MVVILISGPNTAARYEAIFLSKTMEDVLWMYSP</sequence>
<proteinExistence type="predicted"/>
<dbReference type="AlphaFoldDB" id="A0A3Q7HZD1"/>
<evidence type="ECO:0000313" key="2">
    <source>
        <dbReference type="Proteomes" id="UP000004994"/>
    </source>
</evidence>
<accession>A0A3Q7HZD1</accession>
<keyword evidence="2" id="KW-1185">Reference proteome</keyword>
<reference evidence="1" key="1">
    <citation type="journal article" date="2012" name="Nature">
        <title>The tomato genome sequence provides insights into fleshy fruit evolution.</title>
        <authorList>
            <consortium name="Tomato Genome Consortium"/>
        </authorList>
    </citation>
    <scope>NUCLEOTIDE SEQUENCE [LARGE SCALE GENOMIC DNA]</scope>
    <source>
        <strain evidence="1">cv. Heinz 1706</strain>
    </source>
</reference>
<dbReference type="PaxDb" id="4081-Solyc09g009650.2.1"/>
<dbReference type="Proteomes" id="UP000004994">
    <property type="component" value="Chromosome 9"/>
</dbReference>
<name>A0A3Q7HZD1_SOLLC</name>
<dbReference type="EnsemblPlants" id="Solyc09g009650.3.1">
    <property type="protein sequence ID" value="Solyc09g009650.3.1"/>
    <property type="gene ID" value="Solyc09g009650.3"/>
</dbReference>